<organism evidence="1 4">
    <name type="scientific">Salmonella enterica subsp. enterica serovar Bovismorbificans</name>
    <dbReference type="NCBI Taxonomy" id="58097"/>
    <lineage>
        <taxon>Bacteria</taxon>
        <taxon>Pseudomonadati</taxon>
        <taxon>Pseudomonadota</taxon>
        <taxon>Gammaproteobacteria</taxon>
        <taxon>Enterobacterales</taxon>
        <taxon>Enterobacteriaceae</taxon>
        <taxon>Salmonella</taxon>
    </lineage>
</organism>
<name>A0A655DE25_SALET</name>
<dbReference type="EMBL" id="CQPD01000032">
    <property type="protein sequence ID" value="CNU59981.1"/>
    <property type="molecule type" value="Genomic_DNA"/>
</dbReference>
<dbReference type="AlphaFoldDB" id="A0A655DE25"/>
<protein>
    <submittedName>
        <fullName evidence="1">Uncharacterized protein</fullName>
    </submittedName>
</protein>
<sequence>MGQFRQPVRVRRVFRADHQHHVSLLRQRPHRFLTIGSGIANIVFARADDFRKAFTQRINHIGRIVHGKRGLRHEGELAFIFDIQRPDVLWRLNQIHPPFRVAVLAHGAFHFRVPGVADENRFFTATAGARHFHMDFRHQRAGGVKNGKIAAFRLVTHRLGNPMSGEDQNGAIRHFANLLYKDRPALAQAVHYIAVMHDFVPNVNWRAVNSERIFNNADSAVYPGAKTAWVGQQDLHVYASSAGSISSTSISK</sequence>
<evidence type="ECO:0000313" key="3">
    <source>
        <dbReference type="Proteomes" id="UP000041314"/>
    </source>
</evidence>
<reference evidence="3 4" key="1">
    <citation type="submission" date="2015-03" db="EMBL/GenBank/DDBJ databases">
        <authorList>
            <consortium name="Pathogen Informatics"/>
        </authorList>
    </citation>
    <scope>NUCLEOTIDE SEQUENCE [LARGE SCALE GENOMIC DNA]</scope>
    <source>
        <strain evidence="2 3">A1104</strain>
        <strain evidence="1 4">D4891</strain>
    </source>
</reference>
<evidence type="ECO:0000313" key="4">
    <source>
        <dbReference type="Proteomes" id="UP000042394"/>
    </source>
</evidence>
<dbReference type="Proteomes" id="UP000041314">
    <property type="component" value="Unassembled WGS sequence"/>
</dbReference>
<proteinExistence type="predicted"/>
<dbReference type="EMBL" id="CQPA01000053">
    <property type="protein sequence ID" value="CNV06372.1"/>
    <property type="molecule type" value="Genomic_DNA"/>
</dbReference>
<dbReference type="Proteomes" id="UP000042394">
    <property type="component" value="Unassembled WGS sequence"/>
</dbReference>
<accession>A0A655DE25</accession>
<evidence type="ECO:0000313" key="2">
    <source>
        <dbReference type="EMBL" id="CNV06372.1"/>
    </source>
</evidence>
<gene>
    <name evidence="2" type="ORF">ERS008198_04245</name>
    <name evidence="1" type="ORF">ERS008207_03065</name>
</gene>
<evidence type="ECO:0000313" key="1">
    <source>
        <dbReference type="EMBL" id="CNU59981.1"/>
    </source>
</evidence>